<proteinExistence type="predicted"/>
<dbReference type="Proteomes" id="UP001497457">
    <property type="component" value="Unassembled WGS sequence"/>
</dbReference>
<dbReference type="AlphaFoldDB" id="A0ABC9HCL0"/>
<protein>
    <submittedName>
        <fullName evidence="2">Uncharacterized protein</fullName>
    </submittedName>
</protein>
<evidence type="ECO:0000313" key="3">
    <source>
        <dbReference type="Proteomes" id="UP001497457"/>
    </source>
</evidence>
<keyword evidence="1" id="KW-0472">Membrane</keyword>
<name>A0ABC9HCL0_9POAL</name>
<keyword evidence="1" id="KW-0812">Transmembrane</keyword>
<keyword evidence="1" id="KW-1133">Transmembrane helix</keyword>
<keyword evidence="3" id="KW-1185">Reference proteome</keyword>
<comment type="caution">
    <text evidence="2">The sequence shown here is derived from an EMBL/GenBank/DDBJ whole genome shotgun (WGS) entry which is preliminary data.</text>
</comment>
<accession>A0ABC9HCL0</accession>
<organism evidence="2 3">
    <name type="scientific">Urochloa decumbens</name>
    <dbReference type="NCBI Taxonomy" id="240449"/>
    <lineage>
        <taxon>Eukaryota</taxon>
        <taxon>Viridiplantae</taxon>
        <taxon>Streptophyta</taxon>
        <taxon>Embryophyta</taxon>
        <taxon>Tracheophyta</taxon>
        <taxon>Spermatophyta</taxon>
        <taxon>Magnoliopsida</taxon>
        <taxon>Liliopsida</taxon>
        <taxon>Poales</taxon>
        <taxon>Poaceae</taxon>
        <taxon>PACMAD clade</taxon>
        <taxon>Panicoideae</taxon>
        <taxon>Panicodae</taxon>
        <taxon>Paniceae</taxon>
        <taxon>Melinidinae</taxon>
        <taxon>Urochloa</taxon>
    </lineage>
</organism>
<sequence length="88" mass="9453">MMKEVEHMLANLENEGVEVDGKIASIIDVEMARIKAEATRENITGLKKKAMIVLVAISSAASGFFLGAGLTEQAIYAGVGRRIIYGEI</sequence>
<dbReference type="EMBL" id="CAXIPR030005830">
    <property type="protein sequence ID" value="CAM0152529.1"/>
    <property type="molecule type" value="Genomic_DNA"/>
</dbReference>
<gene>
    <name evidence="2" type="ORF">URODEC1_LOCUS125335</name>
</gene>
<evidence type="ECO:0000256" key="1">
    <source>
        <dbReference type="SAM" id="Phobius"/>
    </source>
</evidence>
<feature type="transmembrane region" description="Helical" evidence="1">
    <location>
        <begin position="50"/>
        <end position="70"/>
    </location>
</feature>
<reference evidence="2 3" key="1">
    <citation type="submission" date="2024-10" db="EMBL/GenBank/DDBJ databases">
        <authorList>
            <person name="Ryan C."/>
        </authorList>
    </citation>
    <scope>NUCLEOTIDE SEQUENCE [LARGE SCALE GENOMIC DNA]</scope>
</reference>
<evidence type="ECO:0000313" key="2">
    <source>
        <dbReference type="EMBL" id="CAM0152529.1"/>
    </source>
</evidence>